<dbReference type="GO" id="GO:0003677">
    <property type="term" value="F:DNA binding"/>
    <property type="evidence" value="ECO:0007669"/>
    <property type="project" value="UniProtKB-UniRule"/>
</dbReference>
<proteinExistence type="predicted"/>
<feature type="DNA-binding region" description="H-T-H motif" evidence="4">
    <location>
        <begin position="31"/>
        <end position="50"/>
    </location>
</feature>
<dbReference type="Gene3D" id="1.10.357.10">
    <property type="entry name" value="Tetracycline Repressor, domain 2"/>
    <property type="match status" value="1"/>
</dbReference>
<dbReference type="PROSITE" id="PS50977">
    <property type="entry name" value="HTH_TETR_2"/>
    <property type="match status" value="1"/>
</dbReference>
<sequence length="198" mass="23519">MPKIVNFDEKIDFICEKAYDEFIKNGVNNFSLNKFIESLNMSKGQFYYYFKTKEELIFEVINKKSEKFFIEMEKKIEEANTFYKKLLALFSIYLDLSAPENIPFDKLMKDTFYMYLNVENKFIKQKNAECYDYLFSVTNGIFDDMIAKKVLKKSAKKFIPSLIATADGMYLQSMILENYDLKKNLMEYIKILDGLLKK</sequence>
<dbReference type="SUPFAM" id="SSF46689">
    <property type="entry name" value="Homeodomain-like"/>
    <property type="match status" value="1"/>
</dbReference>
<dbReference type="PANTHER" id="PTHR47506:SF1">
    <property type="entry name" value="HTH-TYPE TRANSCRIPTIONAL REGULATOR YJDC"/>
    <property type="match status" value="1"/>
</dbReference>
<dbReference type="InterPro" id="IPR009057">
    <property type="entry name" value="Homeodomain-like_sf"/>
</dbReference>
<keyword evidence="3" id="KW-0804">Transcription</keyword>
<accession>A0A4Q0Y9M4</accession>
<dbReference type="Proteomes" id="UP000290172">
    <property type="component" value="Unassembled WGS sequence"/>
</dbReference>
<evidence type="ECO:0000313" key="7">
    <source>
        <dbReference type="Proteomes" id="UP000290172"/>
    </source>
</evidence>
<evidence type="ECO:0000256" key="2">
    <source>
        <dbReference type="ARBA" id="ARBA00023125"/>
    </source>
</evidence>
<dbReference type="InterPro" id="IPR001647">
    <property type="entry name" value="HTH_TetR"/>
</dbReference>
<dbReference type="Gene3D" id="1.10.10.60">
    <property type="entry name" value="Homeodomain-like"/>
    <property type="match status" value="1"/>
</dbReference>
<organism evidence="6 7">
    <name type="scientific">Halarcobacter ebronensis</name>
    <dbReference type="NCBI Taxonomy" id="1462615"/>
    <lineage>
        <taxon>Bacteria</taxon>
        <taxon>Pseudomonadati</taxon>
        <taxon>Campylobacterota</taxon>
        <taxon>Epsilonproteobacteria</taxon>
        <taxon>Campylobacterales</taxon>
        <taxon>Arcobacteraceae</taxon>
        <taxon>Halarcobacter</taxon>
    </lineage>
</organism>
<comment type="caution">
    <text evidence="6">The sequence shown here is derived from an EMBL/GenBank/DDBJ whole genome shotgun (WGS) entry which is preliminary data.</text>
</comment>
<dbReference type="Pfam" id="PF00440">
    <property type="entry name" value="TetR_N"/>
    <property type="match status" value="1"/>
</dbReference>
<name>A0A4Q0Y9M4_9BACT</name>
<protein>
    <submittedName>
        <fullName evidence="6">TetR family transcriptional regulator</fullName>
    </submittedName>
</protein>
<dbReference type="EMBL" id="PDKJ01000017">
    <property type="protein sequence ID" value="RXJ66204.1"/>
    <property type="molecule type" value="Genomic_DNA"/>
</dbReference>
<dbReference type="AlphaFoldDB" id="A0A4Q0Y9M4"/>
<evidence type="ECO:0000256" key="1">
    <source>
        <dbReference type="ARBA" id="ARBA00023015"/>
    </source>
</evidence>
<dbReference type="PANTHER" id="PTHR47506">
    <property type="entry name" value="TRANSCRIPTIONAL REGULATORY PROTEIN"/>
    <property type="match status" value="1"/>
</dbReference>
<evidence type="ECO:0000256" key="4">
    <source>
        <dbReference type="PROSITE-ProRule" id="PRU00335"/>
    </source>
</evidence>
<keyword evidence="1" id="KW-0805">Transcription regulation</keyword>
<evidence type="ECO:0000313" key="6">
    <source>
        <dbReference type="EMBL" id="RXJ66204.1"/>
    </source>
</evidence>
<keyword evidence="2 4" id="KW-0238">DNA-binding</keyword>
<evidence type="ECO:0000256" key="3">
    <source>
        <dbReference type="ARBA" id="ARBA00023163"/>
    </source>
</evidence>
<gene>
    <name evidence="6" type="ORF">CRV08_13595</name>
</gene>
<evidence type="ECO:0000259" key="5">
    <source>
        <dbReference type="PROSITE" id="PS50977"/>
    </source>
</evidence>
<reference evidence="6 7" key="1">
    <citation type="submission" date="2017-10" db="EMBL/GenBank/DDBJ databases">
        <title>Genomics of the genus Arcobacter.</title>
        <authorList>
            <person name="Perez-Cataluna A."/>
            <person name="Figueras M.J."/>
        </authorList>
    </citation>
    <scope>NUCLEOTIDE SEQUENCE [LARGE SCALE GENOMIC DNA]</scope>
    <source>
        <strain evidence="6 7">CECT 8993</strain>
    </source>
</reference>
<dbReference type="RefSeq" id="WP_128983053.1">
    <property type="nucleotide sequence ID" value="NZ_PDKJ01000017.1"/>
</dbReference>
<feature type="domain" description="HTH tetR-type" evidence="5">
    <location>
        <begin position="8"/>
        <end position="68"/>
    </location>
</feature>